<dbReference type="EMBL" id="GBRH01282560">
    <property type="protein sequence ID" value="JAD15335.1"/>
    <property type="molecule type" value="Transcribed_RNA"/>
</dbReference>
<organism evidence="1">
    <name type="scientific">Arundo donax</name>
    <name type="common">Giant reed</name>
    <name type="synonym">Donax arundinaceus</name>
    <dbReference type="NCBI Taxonomy" id="35708"/>
    <lineage>
        <taxon>Eukaryota</taxon>
        <taxon>Viridiplantae</taxon>
        <taxon>Streptophyta</taxon>
        <taxon>Embryophyta</taxon>
        <taxon>Tracheophyta</taxon>
        <taxon>Spermatophyta</taxon>
        <taxon>Magnoliopsida</taxon>
        <taxon>Liliopsida</taxon>
        <taxon>Poales</taxon>
        <taxon>Poaceae</taxon>
        <taxon>PACMAD clade</taxon>
        <taxon>Arundinoideae</taxon>
        <taxon>Arundineae</taxon>
        <taxon>Arundo</taxon>
    </lineage>
</organism>
<name>A0A0A8XRL7_ARUDO</name>
<dbReference type="AlphaFoldDB" id="A0A0A8XRL7"/>
<proteinExistence type="predicted"/>
<accession>A0A0A8XRL7</accession>
<evidence type="ECO:0000313" key="1">
    <source>
        <dbReference type="EMBL" id="JAD15335.1"/>
    </source>
</evidence>
<reference evidence="1" key="1">
    <citation type="submission" date="2014-09" db="EMBL/GenBank/DDBJ databases">
        <authorList>
            <person name="Magalhaes I.L.F."/>
            <person name="Oliveira U."/>
            <person name="Santos F.R."/>
            <person name="Vidigal T.H.D.A."/>
            <person name="Brescovit A.D."/>
            <person name="Santos A.J."/>
        </authorList>
    </citation>
    <scope>NUCLEOTIDE SEQUENCE</scope>
    <source>
        <tissue evidence="1">Shoot tissue taken approximately 20 cm above the soil surface</tissue>
    </source>
</reference>
<sequence>MEAGMQKLSGCTEIVVKFPGYMWGEEMPTKILQADFFLEACSDTEGDFRERQYLLWRTVWMIPVNTGVSI</sequence>
<protein>
    <submittedName>
        <fullName evidence="1">Uncharacterized protein</fullName>
    </submittedName>
</protein>
<reference evidence="1" key="2">
    <citation type="journal article" date="2015" name="Data Brief">
        <title>Shoot transcriptome of the giant reed, Arundo donax.</title>
        <authorList>
            <person name="Barrero R.A."/>
            <person name="Guerrero F.D."/>
            <person name="Moolhuijzen P."/>
            <person name="Goolsby J.A."/>
            <person name="Tidwell J."/>
            <person name="Bellgard S.E."/>
            <person name="Bellgard M.I."/>
        </authorList>
    </citation>
    <scope>NUCLEOTIDE SEQUENCE</scope>
    <source>
        <tissue evidence="1">Shoot tissue taken approximately 20 cm above the soil surface</tissue>
    </source>
</reference>